<protein>
    <submittedName>
        <fullName evidence="1">Uncharacterized protein</fullName>
    </submittedName>
</protein>
<accession>A0A0F9IQI0</accession>
<sequence length="78" mass="8938">MSSEVKKTARIKRKDPIGLKGEMSWKVFTHTEDGIFISNLDEPIKSIYDVAPKIRELLGEDITYYAPIPDTPEVLWES</sequence>
<proteinExistence type="predicted"/>
<dbReference type="EMBL" id="LAZR01013397">
    <property type="protein sequence ID" value="KKM22154.1"/>
    <property type="molecule type" value="Genomic_DNA"/>
</dbReference>
<gene>
    <name evidence="1" type="ORF">LCGC14_1628230</name>
</gene>
<comment type="caution">
    <text evidence="1">The sequence shown here is derived from an EMBL/GenBank/DDBJ whole genome shotgun (WGS) entry which is preliminary data.</text>
</comment>
<name>A0A0F9IQI0_9ZZZZ</name>
<dbReference type="AlphaFoldDB" id="A0A0F9IQI0"/>
<evidence type="ECO:0000313" key="1">
    <source>
        <dbReference type="EMBL" id="KKM22154.1"/>
    </source>
</evidence>
<reference evidence="1" key="1">
    <citation type="journal article" date="2015" name="Nature">
        <title>Complex archaea that bridge the gap between prokaryotes and eukaryotes.</title>
        <authorList>
            <person name="Spang A."/>
            <person name="Saw J.H."/>
            <person name="Jorgensen S.L."/>
            <person name="Zaremba-Niedzwiedzka K."/>
            <person name="Martijn J."/>
            <person name="Lind A.E."/>
            <person name="van Eijk R."/>
            <person name="Schleper C."/>
            <person name="Guy L."/>
            <person name="Ettema T.J."/>
        </authorList>
    </citation>
    <scope>NUCLEOTIDE SEQUENCE</scope>
</reference>
<organism evidence="1">
    <name type="scientific">marine sediment metagenome</name>
    <dbReference type="NCBI Taxonomy" id="412755"/>
    <lineage>
        <taxon>unclassified sequences</taxon>
        <taxon>metagenomes</taxon>
        <taxon>ecological metagenomes</taxon>
    </lineage>
</organism>